<dbReference type="Gene3D" id="3.80.10.10">
    <property type="entry name" value="Ribonuclease Inhibitor"/>
    <property type="match status" value="1"/>
</dbReference>
<accession>A0A9W3DK54</accession>
<evidence type="ECO:0000313" key="3">
    <source>
        <dbReference type="RefSeq" id="XP_056864260.1"/>
    </source>
</evidence>
<dbReference type="PANTHER" id="PTHR31900:SF34">
    <property type="entry name" value="EMB|CAB62440.1-RELATED"/>
    <property type="match status" value="1"/>
</dbReference>
<dbReference type="PANTHER" id="PTHR31900">
    <property type="entry name" value="F-BOX/RNI SUPERFAMILY PROTEIN-RELATED"/>
    <property type="match status" value="1"/>
</dbReference>
<name>A0A9W3DK54_RAPSA</name>
<dbReference type="CDD" id="cd22160">
    <property type="entry name" value="F-box_AtFBL13-like"/>
    <property type="match status" value="1"/>
</dbReference>
<dbReference type="Proteomes" id="UP000504610">
    <property type="component" value="Chromosome 4"/>
</dbReference>
<sequence>MCYINELLDDLLVNILLLIPTKEVVATSLLSRRWRSVWKLVPKLDFRDYSYRYHDTSAAPSEFIDKFLERNTSPVLETFHLNLYHCRDYSPESVEKWVNVAVARNVVDLELIYCLFGVPIRFPTSLYTHETLVVLSLRGTFVEDVSSKTCLRSLKSLSLRFMRFYSEQTVDRFLSCFPVLETLVVRGWICVNVKTYSIRVPSLQSLDIEELVGGYTDPRYDHGYVIDAPRLKFLHIVDHYCGYCSLVNVPEKLEAEIHLRFCDSDKLLGSLTSARKLSLCLKPQMDSCLKGDFDQLVSLELCVMCSLDWLNIILKHSPKLRALRLSRTIHSCQNSRNVRTNWERPSCVPECLMSSLETVEWIAYEGTEEEENVVKYLLENGNLCFKKRWRRDIYGMFSYEILRLGPRSQASSGPQATVIPPLCTFEEKLGHKKLLL</sequence>
<dbReference type="OrthoDB" id="1073753at2759"/>
<dbReference type="SUPFAM" id="SSF52047">
    <property type="entry name" value="RNI-like"/>
    <property type="match status" value="1"/>
</dbReference>
<dbReference type="GeneID" id="130511346"/>
<dbReference type="InterPro" id="IPR050232">
    <property type="entry name" value="FBL13/AtMIF1-like"/>
</dbReference>
<dbReference type="Pfam" id="PF00646">
    <property type="entry name" value="F-box"/>
    <property type="match status" value="1"/>
</dbReference>
<feature type="domain" description="FBD" evidence="1">
    <location>
        <begin position="350"/>
        <end position="419"/>
    </location>
</feature>
<dbReference type="InterPro" id="IPR032675">
    <property type="entry name" value="LRR_dom_sf"/>
</dbReference>
<reference evidence="3" key="2">
    <citation type="submission" date="2025-08" db="UniProtKB">
        <authorList>
            <consortium name="RefSeq"/>
        </authorList>
    </citation>
    <scope>IDENTIFICATION</scope>
    <source>
        <tissue evidence="3">Leaf</tissue>
    </source>
</reference>
<dbReference type="AlphaFoldDB" id="A0A9W3DK54"/>
<dbReference type="RefSeq" id="XP_056864260.1">
    <property type="nucleotide sequence ID" value="XM_057008280.1"/>
</dbReference>
<dbReference type="Pfam" id="PF24758">
    <property type="entry name" value="LRR_At5g56370"/>
    <property type="match status" value="1"/>
</dbReference>
<evidence type="ECO:0000313" key="2">
    <source>
        <dbReference type="Proteomes" id="UP000504610"/>
    </source>
</evidence>
<dbReference type="SUPFAM" id="SSF81383">
    <property type="entry name" value="F-box domain"/>
    <property type="match status" value="1"/>
</dbReference>
<dbReference type="InterPro" id="IPR053781">
    <property type="entry name" value="F-box_AtFBL13-like"/>
</dbReference>
<dbReference type="InterPro" id="IPR036047">
    <property type="entry name" value="F-box-like_dom_sf"/>
</dbReference>
<proteinExistence type="predicted"/>
<evidence type="ECO:0000259" key="1">
    <source>
        <dbReference type="SMART" id="SM00579"/>
    </source>
</evidence>
<dbReference type="KEGG" id="rsz:130511346"/>
<organism evidence="2 3">
    <name type="scientific">Raphanus sativus</name>
    <name type="common">Radish</name>
    <name type="synonym">Raphanus raphanistrum var. sativus</name>
    <dbReference type="NCBI Taxonomy" id="3726"/>
    <lineage>
        <taxon>Eukaryota</taxon>
        <taxon>Viridiplantae</taxon>
        <taxon>Streptophyta</taxon>
        <taxon>Embryophyta</taxon>
        <taxon>Tracheophyta</taxon>
        <taxon>Spermatophyta</taxon>
        <taxon>Magnoliopsida</taxon>
        <taxon>eudicotyledons</taxon>
        <taxon>Gunneridae</taxon>
        <taxon>Pentapetalae</taxon>
        <taxon>rosids</taxon>
        <taxon>malvids</taxon>
        <taxon>Brassicales</taxon>
        <taxon>Brassicaceae</taxon>
        <taxon>Brassiceae</taxon>
        <taxon>Raphanus</taxon>
    </lineage>
</organism>
<dbReference type="InterPro" id="IPR001810">
    <property type="entry name" value="F-box_dom"/>
</dbReference>
<gene>
    <name evidence="3" type="primary">LOC130511346</name>
</gene>
<dbReference type="SMART" id="SM00579">
    <property type="entry name" value="FBD"/>
    <property type="match status" value="1"/>
</dbReference>
<protein>
    <submittedName>
        <fullName evidence="3">FBD-associated F-box protein At5g56430</fullName>
    </submittedName>
</protein>
<dbReference type="InterPro" id="IPR006566">
    <property type="entry name" value="FBD"/>
</dbReference>
<keyword evidence="2" id="KW-1185">Reference proteome</keyword>
<dbReference type="InterPro" id="IPR055411">
    <property type="entry name" value="LRR_FXL15/At3g58940/PEG3-like"/>
</dbReference>
<dbReference type="Pfam" id="PF08387">
    <property type="entry name" value="FBD"/>
    <property type="match status" value="1"/>
</dbReference>
<reference evidence="2" key="1">
    <citation type="journal article" date="2019" name="Database">
        <title>The radish genome database (RadishGD): an integrated information resource for radish genomics.</title>
        <authorList>
            <person name="Yu H.J."/>
            <person name="Baek S."/>
            <person name="Lee Y.J."/>
            <person name="Cho A."/>
            <person name="Mun J.H."/>
        </authorList>
    </citation>
    <scope>NUCLEOTIDE SEQUENCE [LARGE SCALE GENOMIC DNA]</scope>
    <source>
        <strain evidence="2">cv. WK10039</strain>
    </source>
</reference>